<dbReference type="STRING" id="150033.RV14_GL001081"/>
<evidence type="ECO:0000313" key="1">
    <source>
        <dbReference type="EMBL" id="OJG78913.1"/>
    </source>
</evidence>
<accession>A0A1L8WD30</accession>
<name>A0A1L8WD30_9ENTE</name>
<reference evidence="1 2" key="1">
    <citation type="submission" date="2014-12" db="EMBL/GenBank/DDBJ databases">
        <title>Draft genome sequences of 29 type strains of Enterococci.</title>
        <authorList>
            <person name="Zhong Z."/>
            <person name="Sun Z."/>
            <person name="Liu W."/>
            <person name="Zhang W."/>
            <person name="Zhang H."/>
        </authorList>
    </citation>
    <scope>NUCLEOTIDE SEQUENCE [LARGE SCALE GENOMIC DNA]</scope>
    <source>
        <strain evidence="1 2">DSM 15687</strain>
    </source>
</reference>
<dbReference type="EMBL" id="JXLB01000021">
    <property type="protein sequence ID" value="OJG78913.1"/>
    <property type="molecule type" value="Genomic_DNA"/>
</dbReference>
<comment type="caution">
    <text evidence="1">The sequence shown here is derived from an EMBL/GenBank/DDBJ whole genome shotgun (WGS) entry which is preliminary data.</text>
</comment>
<protein>
    <recommendedName>
        <fullName evidence="3">GTP cyclohydrolase</fullName>
    </recommendedName>
</protein>
<organism evidence="1 2">
    <name type="scientific">Enterococcus ratti</name>
    <dbReference type="NCBI Taxonomy" id="150033"/>
    <lineage>
        <taxon>Bacteria</taxon>
        <taxon>Bacillati</taxon>
        <taxon>Bacillota</taxon>
        <taxon>Bacilli</taxon>
        <taxon>Lactobacillales</taxon>
        <taxon>Enterococcaceae</taxon>
        <taxon>Enterococcus</taxon>
    </lineage>
</organism>
<dbReference type="Gene3D" id="3.10.450.150">
    <property type="entry name" value="enterococcus faecalis protein"/>
    <property type="match status" value="1"/>
</dbReference>
<sequence>MPDELIDSIWLIIDLDLKGVIPLDPILAFDLIDNHGKVTLYFSPRESEIEMAIDLPFSYYSGFPNQIYVYDDGTKETILLPSEIKQ</sequence>
<dbReference type="AlphaFoldDB" id="A0A1L8WD30"/>
<dbReference type="Proteomes" id="UP000182152">
    <property type="component" value="Unassembled WGS sequence"/>
</dbReference>
<dbReference type="InterPro" id="IPR009303">
    <property type="entry name" value="DUF960"/>
</dbReference>
<dbReference type="Pfam" id="PF06124">
    <property type="entry name" value="DUF960"/>
    <property type="match status" value="1"/>
</dbReference>
<gene>
    <name evidence="1" type="ORF">RV14_GL001081</name>
</gene>
<keyword evidence="2" id="KW-1185">Reference proteome</keyword>
<proteinExistence type="predicted"/>
<evidence type="ECO:0000313" key="2">
    <source>
        <dbReference type="Proteomes" id="UP000182152"/>
    </source>
</evidence>
<evidence type="ECO:0008006" key="3">
    <source>
        <dbReference type="Google" id="ProtNLM"/>
    </source>
</evidence>